<dbReference type="Proteomes" id="UP000315377">
    <property type="component" value="Chromosome"/>
</dbReference>
<dbReference type="Proteomes" id="UP001209276">
    <property type="component" value="Unassembled WGS sequence"/>
</dbReference>
<evidence type="ECO:0000313" key="3">
    <source>
        <dbReference type="EMBL" id="QDM45563.1"/>
    </source>
</evidence>
<feature type="signal peptide" evidence="1">
    <location>
        <begin position="1"/>
        <end position="27"/>
    </location>
</feature>
<dbReference type="RefSeq" id="WP_127510948.1">
    <property type="nucleotide sequence ID" value="NZ_CABMNB010000028.1"/>
</dbReference>
<name>A0AAP9J413_PANTH</name>
<sequence length="100" mass="10948">MKKIVAISVLSLSLLAVSFSGASTVLAASSIPKSPITTLAKQKFVTVKKYYKTGESIRTQITYAENGWYGKLTLAKPPVEITKGHWEATYSGTVYYDHES</sequence>
<evidence type="ECO:0000313" key="2">
    <source>
        <dbReference type="EMBL" id="MCY9608558.1"/>
    </source>
</evidence>
<feature type="chain" id="PRO_5043033993" description="Surface layer protein A domain-containing protein" evidence="1">
    <location>
        <begin position="28"/>
        <end position="100"/>
    </location>
</feature>
<dbReference type="GeneID" id="76998312"/>
<evidence type="ECO:0008006" key="6">
    <source>
        <dbReference type="Google" id="ProtNLM"/>
    </source>
</evidence>
<reference evidence="3 4" key="1">
    <citation type="submission" date="2019-07" db="EMBL/GenBank/DDBJ databases">
        <title>Paenibacillus thiaminolyticus NRRL B-4156.</title>
        <authorList>
            <person name="Hehnly C."/>
            <person name="Zhang L."/>
        </authorList>
    </citation>
    <scope>NUCLEOTIDE SEQUENCE [LARGE SCALE GENOMIC DNA]</scope>
    <source>
        <strain evidence="3 4">NRRL B-4156</strain>
    </source>
</reference>
<evidence type="ECO:0000313" key="5">
    <source>
        <dbReference type="Proteomes" id="UP001209276"/>
    </source>
</evidence>
<reference evidence="2 5" key="2">
    <citation type="submission" date="2022-05" db="EMBL/GenBank/DDBJ databases">
        <title>Genome Sequencing of Bee-Associated Microbes.</title>
        <authorList>
            <person name="Dunlap C."/>
        </authorList>
    </citation>
    <scope>NUCLEOTIDE SEQUENCE [LARGE SCALE GENOMIC DNA]</scope>
    <source>
        <strain evidence="2 5">NRRL B-14613</strain>
    </source>
</reference>
<organism evidence="3 4">
    <name type="scientific">Paenibacillus thiaminolyticus</name>
    <name type="common">Bacillus thiaminolyticus</name>
    <dbReference type="NCBI Taxonomy" id="49283"/>
    <lineage>
        <taxon>Bacteria</taxon>
        <taxon>Bacillati</taxon>
        <taxon>Bacillota</taxon>
        <taxon>Bacilli</taxon>
        <taxon>Bacillales</taxon>
        <taxon>Paenibacillaceae</taxon>
        <taxon>Paenibacillus</taxon>
    </lineage>
</organism>
<protein>
    <recommendedName>
        <fullName evidence="6">Surface layer protein A domain-containing protein</fullName>
    </recommendedName>
</protein>
<dbReference type="EMBL" id="CP041405">
    <property type="protein sequence ID" value="QDM45563.1"/>
    <property type="molecule type" value="Genomic_DNA"/>
</dbReference>
<evidence type="ECO:0000256" key="1">
    <source>
        <dbReference type="SAM" id="SignalP"/>
    </source>
</evidence>
<gene>
    <name evidence="3" type="ORF">FLT43_20340</name>
    <name evidence="2" type="ORF">M5W83_15540</name>
</gene>
<evidence type="ECO:0000313" key="4">
    <source>
        <dbReference type="Proteomes" id="UP000315377"/>
    </source>
</evidence>
<keyword evidence="1" id="KW-0732">Signal</keyword>
<keyword evidence="5" id="KW-1185">Reference proteome</keyword>
<proteinExistence type="predicted"/>
<dbReference type="AlphaFoldDB" id="A0AAP9J413"/>
<dbReference type="EMBL" id="JAMDMM010000028">
    <property type="protein sequence ID" value="MCY9608558.1"/>
    <property type="molecule type" value="Genomic_DNA"/>
</dbReference>
<accession>A0AAP9J413</accession>